<dbReference type="EMBL" id="ML119651">
    <property type="protein sequence ID" value="RPA85966.1"/>
    <property type="molecule type" value="Genomic_DNA"/>
</dbReference>
<name>A0A3N4IJY4_ASCIM</name>
<evidence type="ECO:0000256" key="1">
    <source>
        <dbReference type="SAM" id="MobiDB-lite"/>
    </source>
</evidence>
<keyword evidence="3" id="KW-1185">Reference proteome</keyword>
<accession>A0A3N4IJY4</accession>
<evidence type="ECO:0000313" key="2">
    <source>
        <dbReference type="EMBL" id="RPA85966.1"/>
    </source>
</evidence>
<dbReference type="AlphaFoldDB" id="A0A3N4IJY4"/>
<gene>
    <name evidence="2" type="ORF">BJ508DRAFT_349614</name>
</gene>
<evidence type="ECO:0000313" key="3">
    <source>
        <dbReference type="Proteomes" id="UP000275078"/>
    </source>
</evidence>
<feature type="compositionally biased region" description="Polar residues" evidence="1">
    <location>
        <begin position="1"/>
        <end position="27"/>
    </location>
</feature>
<organism evidence="2 3">
    <name type="scientific">Ascobolus immersus RN42</name>
    <dbReference type="NCBI Taxonomy" id="1160509"/>
    <lineage>
        <taxon>Eukaryota</taxon>
        <taxon>Fungi</taxon>
        <taxon>Dikarya</taxon>
        <taxon>Ascomycota</taxon>
        <taxon>Pezizomycotina</taxon>
        <taxon>Pezizomycetes</taxon>
        <taxon>Pezizales</taxon>
        <taxon>Ascobolaceae</taxon>
        <taxon>Ascobolus</taxon>
    </lineage>
</organism>
<feature type="region of interest" description="Disordered" evidence="1">
    <location>
        <begin position="1"/>
        <end position="29"/>
    </location>
</feature>
<dbReference type="Proteomes" id="UP000275078">
    <property type="component" value="Unassembled WGS sequence"/>
</dbReference>
<protein>
    <submittedName>
        <fullName evidence="2">Uncharacterized protein</fullName>
    </submittedName>
</protein>
<reference evidence="2 3" key="1">
    <citation type="journal article" date="2018" name="Nat. Ecol. Evol.">
        <title>Pezizomycetes genomes reveal the molecular basis of ectomycorrhizal truffle lifestyle.</title>
        <authorList>
            <person name="Murat C."/>
            <person name="Payen T."/>
            <person name="Noel B."/>
            <person name="Kuo A."/>
            <person name="Morin E."/>
            <person name="Chen J."/>
            <person name="Kohler A."/>
            <person name="Krizsan K."/>
            <person name="Balestrini R."/>
            <person name="Da Silva C."/>
            <person name="Montanini B."/>
            <person name="Hainaut M."/>
            <person name="Levati E."/>
            <person name="Barry K.W."/>
            <person name="Belfiori B."/>
            <person name="Cichocki N."/>
            <person name="Clum A."/>
            <person name="Dockter R.B."/>
            <person name="Fauchery L."/>
            <person name="Guy J."/>
            <person name="Iotti M."/>
            <person name="Le Tacon F."/>
            <person name="Lindquist E.A."/>
            <person name="Lipzen A."/>
            <person name="Malagnac F."/>
            <person name="Mello A."/>
            <person name="Molinier V."/>
            <person name="Miyauchi S."/>
            <person name="Poulain J."/>
            <person name="Riccioni C."/>
            <person name="Rubini A."/>
            <person name="Sitrit Y."/>
            <person name="Splivallo R."/>
            <person name="Traeger S."/>
            <person name="Wang M."/>
            <person name="Zifcakova L."/>
            <person name="Wipf D."/>
            <person name="Zambonelli A."/>
            <person name="Paolocci F."/>
            <person name="Nowrousian M."/>
            <person name="Ottonello S."/>
            <person name="Baldrian P."/>
            <person name="Spatafora J.W."/>
            <person name="Henrissat B."/>
            <person name="Nagy L.G."/>
            <person name="Aury J.M."/>
            <person name="Wincker P."/>
            <person name="Grigoriev I.V."/>
            <person name="Bonfante P."/>
            <person name="Martin F.M."/>
        </authorList>
    </citation>
    <scope>NUCLEOTIDE SEQUENCE [LARGE SCALE GENOMIC DNA]</scope>
    <source>
        <strain evidence="2 3">RN42</strain>
    </source>
</reference>
<proteinExistence type="predicted"/>
<sequence length="256" mass="29062">MVKNWADTSTSEVDNTSSEASFDSIPSSPFILEEDPTELFLLSISASTRDEAYAVLDNLSLLNSVFYKQASPGALDPPHFYPCHHFHQLIGQGHEGRLLAFLFGVFGFSVEEVRGVYNIILDELDLKTLVSKIITTWEGYLRDLQPTAIYWDDGTLHDNAHELFVEYEFASDFEVAVSYFGFLLKEHGVERRVEHTQWEVLRRTAKRLVEEKKVVYFLSLGGAVGYREDEAEKGFGEEMGWVHFPLNPGSDIVQVI</sequence>